<sequence length="272" mass="29621">MAFGRKGPKIVEAPPVEDIADPTAWILDNEFANFVLMNTHEIKYMCMIGYTFLHGCKVFKKFKPDAPFSYKLVNLAMACTGGGILVPIFLNTVPVTLSIDAYPIAIMISYLLHTYIPSLREVLELSGIFKAVVILFYESIRAYVVTLFTGLAASTIAASQFSFPVFGPIICGTIGGCGGAFLPLDKGLAPLHDGLPAPVFSAFVGATFFHLFTQLYAEEVVDCKKKGKVIVALWFIIYAYVKAGLFSAPSTKAPEAPKTEVKEAPIKVEKTE</sequence>
<evidence type="ECO:0000256" key="2">
    <source>
        <dbReference type="SAM" id="Phobius"/>
    </source>
</evidence>
<dbReference type="Proteomes" id="UP000291116">
    <property type="component" value="Unassembled WGS sequence"/>
</dbReference>
<accession>A0A448Z417</accession>
<feature type="compositionally biased region" description="Basic and acidic residues" evidence="1">
    <location>
        <begin position="255"/>
        <end position="272"/>
    </location>
</feature>
<dbReference type="OrthoDB" id="186336at2759"/>
<organism evidence="3 4">
    <name type="scientific">Pseudo-nitzschia multistriata</name>
    <dbReference type="NCBI Taxonomy" id="183589"/>
    <lineage>
        <taxon>Eukaryota</taxon>
        <taxon>Sar</taxon>
        <taxon>Stramenopiles</taxon>
        <taxon>Ochrophyta</taxon>
        <taxon>Bacillariophyta</taxon>
        <taxon>Bacillariophyceae</taxon>
        <taxon>Bacillariophycidae</taxon>
        <taxon>Bacillariales</taxon>
        <taxon>Bacillariaceae</taxon>
        <taxon>Pseudo-nitzschia</taxon>
    </lineage>
</organism>
<keyword evidence="2" id="KW-0812">Transmembrane</keyword>
<keyword evidence="4" id="KW-1185">Reference proteome</keyword>
<evidence type="ECO:0000313" key="3">
    <source>
        <dbReference type="EMBL" id="VEU36768.1"/>
    </source>
</evidence>
<feature type="transmembrane region" description="Helical" evidence="2">
    <location>
        <begin position="229"/>
        <end position="248"/>
    </location>
</feature>
<keyword evidence="2" id="KW-0472">Membrane</keyword>
<keyword evidence="2" id="KW-1133">Transmembrane helix</keyword>
<reference evidence="3 4" key="1">
    <citation type="submission" date="2019-01" db="EMBL/GenBank/DDBJ databases">
        <authorList>
            <person name="Ferrante I. M."/>
        </authorList>
    </citation>
    <scope>NUCLEOTIDE SEQUENCE [LARGE SCALE GENOMIC DNA]</scope>
    <source>
        <strain evidence="3 4">B856</strain>
    </source>
</reference>
<proteinExistence type="predicted"/>
<gene>
    <name evidence="3" type="ORF">PSNMU_V1.4_AUG-EV-PASAV3_0035510</name>
</gene>
<feature type="transmembrane region" description="Helical" evidence="2">
    <location>
        <begin position="165"/>
        <end position="184"/>
    </location>
</feature>
<protein>
    <submittedName>
        <fullName evidence="3">Uncharacterized protein</fullName>
    </submittedName>
</protein>
<evidence type="ECO:0000256" key="1">
    <source>
        <dbReference type="SAM" id="MobiDB-lite"/>
    </source>
</evidence>
<dbReference type="AlphaFoldDB" id="A0A448Z417"/>
<evidence type="ECO:0000313" key="4">
    <source>
        <dbReference type="Proteomes" id="UP000291116"/>
    </source>
</evidence>
<feature type="transmembrane region" description="Helical" evidence="2">
    <location>
        <begin position="140"/>
        <end position="159"/>
    </location>
</feature>
<name>A0A448Z417_9STRA</name>
<feature type="region of interest" description="Disordered" evidence="1">
    <location>
        <begin position="251"/>
        <end position="272"/>
    </location>
</feature>
<dbReference type="EMBL" id="CAACVS010000103">
    <property type="protein sequence ID" value="VEU36768.1"/>
    <property type="molecule type" value="Genomic_DNA"/>
</dbReference>
<feature type="transmembrane region" description="Helical" evidence="2">
    <location>
        <begin position="68"/>
        <end position="89"/>
    </location>
</feature>
<feature type="transmembrane region" description="Helical" evidence="2">
    <location>
        <begin position="196"/>
        <end position="217"/>
    </location>
</feature>